<feature type="compositionally biased region" description="Low complexity" evidence="1">
    <location>
        <begin position="79"/>
        <end position="93"/>
    </location>
</feature>
<feature type="compositionally biased region" description="Basic and acidic residues" evidence="1">
    <location>
        <begin position="38"/>
        <end position="48"/>
    </location>
</feature>
<feature type="compositionally biased region" description="Pro residues" evidence="1">
    <location>
        <begin position="124"/>
        <end position="134"/>
    </location>
</feature>
<feature type="region of interest" description="Disordered" evidence="1">
    <location>
        <begin position="26"/>
        <end position="134"/>
    </location>
</feature>
<keyword evidence="2" id="KW-1133">Transmembrane helix</keyword>
<organism evidence="3 4">
    <name type="scientific">Allosaccharopolyspora coralli</name>
    <dbReference type="NCBI Taxonomy" id="2665642"/>
    <lineage>
        <taxon>Bacteria</taxon>
        <taxon>Bacillati</taxon>
        <taxon>Actinomycetota</taxon>
        <taxon>Actinomycetes</taxon>
        <taxon>Pseudonocardiales</taxon>
        <taxon>Pseudonocardiaceae</taxon>
        <taxon>Allosaccharopolyspora</taxon>
    </lineage>
</organism>
<evidence type="ECO:0000313" key="4">
    <source>
        <dbReference type="Proteomes" id="UP000371041"/>
    </source>
</evidence>
<feature type="transmembrane region" description="Helical" evidence="2">
    <location>
        <begin position="137"/>
        <end position="156"/>
    </location>
</feature>
<evidence type="ECO:0000256" key="2">
    <source>
        <dbReference type="SAM" id="Phobius"/>
    </source>
</evidence>
<proteinExistence type="predicted"/>
<dbReference type="RefSeq" id="WP_154076024.1">
    <property type="nucleotide sequence ID" value="NZ_CP045929.1"/>
</dbReference>
<reference evidence="4" key="1">
    <citation type="submission" date="2019-11" db="EMBL/GenBank/DDBJ databases">
        <title>The complete genome sequence of Saccharopolyspora sp. E2A.</title>
        <authorList>
            <person name="Zhang G."/>
        </authorList>
    </citation>
    <scope>NUCLEOTIDE SEQUENCE [LARGE SCALE GENOMIC DNA]</scope>
    <source>
        <strain evidence="4">E2A</strain>
    </source>
</reference>
<keyword evidence="4" id="KW-1185">Reference proteome</keyword>
<protein>
    <submittedName>
        <fullName evidence="3">DUF308 domain-containing protein</fullName>
    </submittedName>
</protein>
<evidence type="ECO:0000256" key="1">
    <source>
        <dbReference type="SAM" id="MobiDB-lite"/>
    </source>
</evidence>
<dbReference type="EMBL" id="CP045929">
    <property type="protein sequence ID" value="QGK69428.1"/>
    <property type="molecule type" value="Genomic_DNA"/>
</dbReference>
<gene>
    <name evidence="3" type="ORF">GIY23_07725</name>
</gene>
<dbReference type="KEGG" id="sace:GIY23_07725"/>
<evidence type="ECO:0000313" key="3">
    <source>
        <dbReference type="EMBL" id="QGK69428.1"/>
    </source>
</evidence>
<accession>A0A5Q3Q485</accession>
<keyword evidence="2" id="KW-0812">Transmembrane</keyword>
<keyword evidence="2" id="KW-0472">Membrane</keyword>
<dbReference type="Proteomes" id="UP000371041">
    <property type="component" value="Chromosome"/>
</dbReference>
<feature type="transmembrane region" description="Helical" evidence="2">
    <location>
        <begin position="162"/>
        <end position="180"/>
    </location>
</feature>
<dbReference type="AlphaFoldDB" id="A0A5Q3Q485"/>
<name>A0A5Q3Q485_9PSEU</name>
<sequence>MSTRRDSADGPEDIDARFAEIVAGLERDAPLGQWPDGSDTRAVDRFDSEGGNSTEAGARSADPAKGDTANPDSRRDSTNTDSTSPDSTSTDSTAAVNPSAEGTGPRDWQPGPETEDDEGHFEPPEPPPITPPQPSTWGGIGLIVLGVVMLVVPGLLGSVSTVALPLGLVSISGGIAWLLLRLRHTPPQDSDDGAQL</sequence>